<dbReference type="PANTHER" id="PTHR31751:SF7">
    <property type="entry name" value="THAP-TYPE DOMAIN-CONTAINING PROTEIN"/>
    <property type="match status" value="1"/>
</dbReference>
<reference evidence="1" key="1">
    <citation type="journal article" date="2023" name="Front. Mar. Sci.">
        <title>A new Merluccius polli reference genome to investigate the effects of global change in West African waters.</title>
        <authorList>
            <person name="Mateo J.L."/>
            <person name="Blanco-Fernandez C."/>
            <person name="Garcia-Vazquez E."/>
            <person name="Machado-Schiaffino G."/>
        </authorList>
    </citation>
    <scope>NUCLEOTIDE SEQUENCE</scope>
    <source>
        <strain evidence="1">C29</strain>
        <tissue evidence="1">Fin</tissue>
    </source>
</reference>
<proteinExistence type="predicted"/>
<evidence type="ECO:0000313" key="1">
    <source>
        <dbReference type="EMBL" id="KAK0141127.1"/>
    </source>
</evidence>
<keyword evidence="2" id="KW-1185">Reference proteome</keyword>
<accession>A0AA47NZ26</accession>
<organism evidence="1 2">
    <name type="scientific">Merluccius polli</name>
    <name type="common">Benguela hake</name>
    <name type="synonym">Merluccius cadenati</name>
    <dbReference type="NCBI Taxonomy" id="89951"/>
    <lineage>
        <taxon>Eukaryota</taxon>
        <taxon>Metazoa</taxon>
        <taxon>Chordata</taxon>
        <taxon>Craniata</taxon>
        <taxon>Vertebrata</taxon>
        <taxon>Euteleostomi</taxon>
        <taxon>Actinopterygii</taxon>
        <taxon>Neopterygii</taxon>
        <taxon>Teleostei</taxon>
        <taxon>Neoteleostei</taxon>
        <taxon>Acanthomorphata</taxon>
        <taxon>Zeiogadaria</taxon>
        <taxon>Gadariae</taxon>
        <taxon>Gadiformes</taxon>
        <taxon>Gadoidei</taxon>
        <taxon>Merlucciidae</taxon>
        <taxon>Merluccius</taxon>
    </lineage>
</organism>
<evidence type="ECO:0000313" key="2">
    <source>
        <dbReference type="Proteomes" id="UP001174136"/>
    </source>
</evidence>
<gene>
    <name evidence="1" type="ORF">N1851_021867</name>
</gene>
<dbReference type="EMBL" id="JAOPHQ010003983">
    <property type="protein sequence ID" value="KAK0141127.1"/>
    <property type="molecule type" value="Genomic_DNA"/>
</dbReference>
<sequence>MVDRSTFFAIQNSYCVDSITEFWNEKISAIIAQLRSKGPVVLGESQSDGRMDSPGFCAQYCTYTAMDNDKEYKGIYKDIGVVHCLDIWHGQQKSCSILLQWDRDICNHFWYCCKIAGTYLEFFDMWVGLLHHVTGEHEWALCACRHGPLVDSREKDWIVKNSPAQQKLREIILDIRWLKNVHLYLPFRSTAELESFHNHILMYASKRHSFSPQRHKAWTLLAGLDYNHHLDRPTKRRQDRSIQFGKTYNKRLRTWRLCIIKVDKDFSYIPELQSTILHPDPQDQKIHAGWESYLVSLPQVLRNSYRSKSAKA</sequence>
<protein>
    <submittedName>
        <fullName evidence="1">Uncharacterized protein</fullName>
    </submittedName>
</protein>
<dbReference type="AlphaFoldDB" id="A0AA47NZ26"/>
<dbReference type="PANTHER" id="PTHR31751">
    <property type="entry name" value="SI:CH211-108C17.2-RELATED-RELATED"/>
    <property type="match status" value="1"/>
</dbReference>
<comment type="caution">
    <text evidence="1">The sequence shown here is derived from an EMBL/GenBank/DDBJ whole genome shotgun (WGS) entry which is preliminary data.</text>
</comment>
<name>A0AA47NZ26_MERPO</name>
<dbReference type="Proteomes" id="UP001174136">
    <property type="component" value="Unassembled WGS sequence"/>
</dbReference>